<sequence length="53" mass="6181">WMKAGLGKSQVEFAAHLRKKGYRPNTSNIKEIIKKDSWHNIHKGFREPNSMTN</sequence>
<protein>
    <submittedName>
        <fullName evidence="1">29714_t:CDS:1</fullName>
    </submittedName>
</protein>
<proteinExistence type="predicted"/>
<name>A0ACA9S9P7_9GLOM</name>
<gene>
    <name evidence="1" type="ORF">RPERSI_LOCUS28568</name>
</gene>
<comment type="caution">
    <text evidence="1">The sequence shown here is derived from an EMBL/GenBank/DDBJ whole genome shotgun (WGS) entry which is preliminary data.</text>
</comment>
<dbReference type="EMBL" id="CAJVQC010104553">
    <property type="protein sequence ID" value="CAG8832741.1"/>
    <property type="molecule type" value="Genomic_DNA"/>
</dbReference>
<dbReference type="Proteomes" id="UP000789920">
    <property type="component" value="Unassembled WGS sequence"/>
</dbReference>
<feature type="non-terminal residue" evidence="1">
    <location>
        <position position="1"/>
    </location>
</feature>
<evidence type="ECO:0000313" key="2">
    <source>
        <dbReference type="Proteomes" id="UP000789920"/>
    </source>
</evidence>
<organism evidence="1 2">
    <name type="scientific">Racocetra persica</name>
    <dbReference type="NCBI Taxonomy" id="160502"/>
    <lineage>
        <taxon>Eukaryota</taxon>
        <taxon>Fungi</taxon>
        <taxon>Fungi incertae sedis</taxon>
        <taxon>Mucoromycota</taxon>
        <taxon>Glomeromycotina</taxon>
        <taxon>Glomeromycetes</taxon>
        <taxon>Diversisporales</taxon>
        <taxon>Gigasporaceae</taxon>
        <taxon>Racocetra</taxon>
    </lineage>
</organism>
<reference evidence="1" key="1">
    <citation type="submission" date="2021-06" db="EMBL/GenBank/DDBJ databases">
        <authorList>
            <person name="Kallberg Y."/>
            <person name="Tangrot J."/>
            <person name="Rosling A."/>
        </authorList>
    </citation>
    <scope>NUCLEOTIDE SEQUENCE</scope>
    <source>
        <strain evidence="1">MA461A</strain>
    </source>
</reference>
<evidence type="ECO:0000313" key="1">
    <source>
        <dbReference type="EMBL" id="CAG8832741.1"/>
    </source>
</evidence>
<accession>A0ACA9S9P7</accession>
<keyword evidence="2" id="KW-1185">Reference proteome</keyword>